<keyword evidence="2" id="KW-0472">Membrane</keyword>
<dbReference type="EMBL" id="JAKJXP020000058">
    <property type="protein sequence ID" value="KAK7750812.1"/>
    <property type="molecule type" value="Genomic_DNA"/>
</dbReference>
<keyword evidence="2" id="KW-1133">Transmembrane helix</keyword>
<dbReference type="AlphaFoldDB" id="A0AAN9YQH2"/>
<keyword evidence="4" id="KW-1185">Reference proteome</keyword>
<feature type="compositionally biased region" description="Basic and acidic residues" evidence="1">
    <location>
        <begin position="285"/>
        <end position="295"/>
    </location>
</feature>
<keyword evidence="2" id="KW-0812">Transmembrane</keyword>
<comment type="caution">
    <text evidence="3">The sequence shown here is derived from an EMBL/GenBank/DDBJ whole genome shotgun (WGS) entry which is preliminary data.</text>
</comment>
<feature type="transmembrane region" description="Helical" evidence="2">
    <location>
        <begin position="30"/>
        <end position="51"/>
    </location>
</feature>
<evidence type="ECO:0000313" key="4">
    <source>
        <dbReference type="Proteomes" id="UP001320420"/>
    </source>
</evidence>
<gene>
    <name evidence="3" type="ORF">SLS62_007211</name>
</gene>
<evidence type="ECO:0000256" key="1">
    <source>
        <dbReference type="SAM" id="MobiDB-lite"/>
    </source>
</evidence>
<sequence length="295" mass="30897">MVYLNWRDAGEVQPRQDEQPAETSRKVSPVGTFFIVLFVLALVGAIGWVVFTQMRARRLGLPAPSWSSYNPFSRSDRSSPYGVPTPASGGIRGWFSDKLGALRGSSSGGGGGGGGRFSGPGAYERRGFGPLDPDEAWDARVGHEAELGGYGGSGYDQELGSSHHDNTRYGGGGGGRGFDGHDTPYSGGGYDMNLAAHDDDDDHHHHQFQQQERGRTRSRSPAAGPGIGGLRGGGHNPFDDDAEPSNVSLRGVSPRPIDTSVGGGGAAAVAGRKVGGHGHGGSPTSERRSIFRENV</sequence>
<feature type="region of interest" description="Disordered" evidence="1">
    <location>
        <begin position="1"/>
        <end position="24"/>
    </location>
</feature>
<protein>
    <submittedName>
        <fullName evidence="3">Uncharacterized protein</fullName>
    </submittedName>
</protein>
<evidence type="ECO:0000256" key="2">
    <source>
        <dbReference type="SAM" id="Phobius"/>
    </source>
</evidence>
<feature type="compositionally biased region" description="Gly residues" evidence="1">
    <location>
        <begin position="225"/>
        <end position="235"/>
    </location>
</feature>
<reference evidence="3 4" key="1">
    <citation type="submission" date="2024-02" db="EMBL/GenBank/DDBJ databases">
        <title>De novo assembly and annotation of 12 fungi associated with fruit tree decline syndrome in Ontario, Canada.</title>
        <authorList>
            <person name="Sulman M."/>
            <person name="Ellouze W."/>
            <person name="Ilyukhin E."/>
        </authorList>
    </citation>
    <scope>NUCLEOTIDE SEQUENCE [LARGE SCALE GENOMIC DNA]</scope>
    <source>
        <strain evidence="3 4">M11/M66-122</strain>
    </source>
</reference>
<evidence type="ECO:0000313" key="3">
    <source>
        <dbReference type="EMBL" id="KAK7750812.1"/>
    </source>
</evidence>
<dbReference type="Proteomes" id="UP001320420">
    <property type="component" value="Unassembled WGS sequence"/>
</dbReference>
<accession>A0AAN9YQH2</accession>
<name>A0AAN9YQH2_9PEZI</name>
<feature type="region of interest" description="Disordered" evidence="1">
    <location>
        <begin position="148"/>
        <end position="295"/>
    </location>
</feature>
<proteinExistence type="predicted"/>
<feature type="compositionally biased region" description="Basic and acidic residues" evidence="1">
    <location>
        <begin position="8"/>
        <end position="18"/>
    </location>
</feature>
<organism evidence="3 4">
    <name type="scientific">Diatrype stigma</name>
    <dbReference type="NCBI Taxonomy" id="117547"/>
    <lineage>
        <taxon>Eukaryota</taxon>
        <taxon>Fungi</taxon>
        <taxon>Dikarya</taxon>
        <taxon>Ascomycota</taxon>
        <taxon>Pezizomycotina</taxon>
        <taxon>Sordariomycetes</taxon>
        <taxon>Xylariomycetidae</taxon>
        <taxon>Xylariales</taxon>
        <taxon>Diatrypaceae</taxon>
        <taxon>Diatrype</taxon>
    </lineage>
</organism>